<dbReference type="Pfam" id="PF13385">
    <property type="entry name" value="Laminin_G_3"/>
    <property type="match status" value="1"/>
</dbReference>
<feature type="signal peptide" evidence="3">
    <location>
        <begin position="1"/>
        <end position="40"/>
    </location>
</feature>
<keyword evidence="2" id="KW-1133">Transmembrane helix</keyword>
<dbReference type="InterPro" id="IPR013320">
    <property type="entry name" value="ConA-like_dom_sf"/>
</dbReference>
<dbReference type="Pfam" id="PF00149">
    <property type="entry name" value="Metallophos"/>
    <property type="match status" value="1"/>
</dbReference>
<dbReference type="EMBL" id="CP158374">
    <property type="protein sequence ID" value="XBX81897.1"/>
    <property type="molecule type" value="Genomic_DNA"/>
</dbReference>
<dbReference type="AlphaFoldDB" id="A0AAU7W5K9"/>
<name>A0AAU7W5K9_9MICO</name>
<feature type="domain" description="Calcineurin-like phosphoesterase" evidence="4">
    <location>
        <begin position="54"/>
        <end position="271"/>
    </location>
</feature>
<dbReference type="RefSeq" id="WP_350347919.1">
    <property type="nucleotide sequence ID" value="NZ_CP158374.1"/>
</dbReference>
<reference evidence="5" key="1">
    <citation type="submission" date="2024-05" db="EMBL/GenBank/DDBJ databases">
        <authorList>
            <person name="Yu L."/>
        </authorList>
    </citation>
    <scope>NUCLEOTIDE SEQUENCE</scope>
    <source>
        <strain evidence="5">G08B096</strain>
    </source>
</reference>
<dbReference type="InterPro" id="IPR004843">
    <property type="entry name" value="Calcineurin-like_PHP"/>
</dbReference>
<evidence type="ECO:0000256" key="2">
    <source>
        <dbReference type="SAM" id="Phobius"/>
    </source>
</evidence>
<dbReference type="GO" id="GO:0016787">
    <property type="term" value="F:hydrolase activity"/>
    <property type="evidence" value="ECO:0007669"/>
    <property type="project" value="InterPro"/>
</dbReference>
<dbReference type="PANTHER" id="PTHR43143:SF5">
    <property type="entry name" value="SECRETED PROTEIN"/>
    <property type="match status" value="1"/>
</dbReference>
<evidence type="ECO:0000259" key="4">
    <source>
        <dbReference type="Pfam" id="PF00149"/>
    </source>
</evidence>
<evidence type="ECO:0000256" key="1">
    <source>
        <dbReference type="SAM" id="MobiDB-lite"/>
    </source>
</evidence>
<dbReference type="InterPro" id="IPR006311">
    <property type="entry name" value="TAT_signal"/>
</dbReference>
<dbReference type="InterPro" id="IPR051918">
    <property type="entry name" value="STPP_CPPED1"/>
</dbReference>
<dbReference type="PROSITE" id="PS51318">
    <property type="entry name" value="TAT"/>
    <property type="match status" value="1"/>
</dbReference>
<dbReference type="Gene3D" id="2.60.120.200">
    <property type="match status" value="1"/>
</dbReference>
<dbReference type="SUPFAM" id="SSF56300">
    <property type="entry name" value="Metallo-dependent phosphatases"/>
    <property type="match status" value="1"/>
</dbReference>
<evidence type="ECO:0000313" key="5">
    <source>
        <dbReference type="EMBL" id="XBX81897.1"/>
    </source>
</evidence>
<keyword evidence="2" id="KW-0812">Transmembrane</keyword>
<sequence length="855" mass="90264">MTLVPPRHRAAPRRGIRSLAAGAALAAAGALLTAPTLATAAEAEPGELGSRFTLAVLPDTQFYSRYSADQFVPRYGSDPFAVQTEWLAEHRDELNIPFVAHLGDVVDQVNRGVEWQAADRAMDTLDEAGMPYSILAGNHDVRNSRDDWYDTDYDLAAEPYLQWFGTSRAEAVPGYGGSDPTGFNRYHVFEAQGQEFLVLALGWRSSDASLAWAQGVLDAHPTLPTILTTHSLINIDADAVTARLDAYGERLWERLIRGNDQIFLTFNGHFHGSTRYTRANDAGHEVTHILMDHQMAYEGGNGYLGLVEFDLGAGRISVQTASPWVVQKPQESLTSYDQPFLEAANQQYTLDIDFAERFAGFAPDFETGPADQPSLTQVARDLLLDGFEGPDPIGLAQPGSRDDFVEVDGTVAHWRFGAQGEGPVAEGQTFEDVAGDADLARVAIADSGSGTAQPGDVAVVTDANPFSSDGAAICFANADQRTDRFSYLATAADAPVNDLRFEQGYTIETFLKVDPSWTSEANAWSKAIVRSGNRSQLPGMPWSQWDYTASPAALGISNLKEFQWTEVPVTTTKGDRTSWSGEIILDRWVHVALVNDSATSRTTMYVDGAPVLRNATDVLGQSVNGGMPWIFGADWVDDAARNGWNGCIGETRVIDHPTTPDQWLTARPSLEGFAAEVPSGQLPAGSTVEAIEGAGTPGATVTLTGGLEGEAVVDDSGAWRIELGTPAVSGVGGGAGVAAMAVGAGGIRAALSEPGVYEFELRQGFGTRVSDPITGSFTIAAAPVDPGTGPGAGPGAGGGGAPDGRAGSTTAGGSERDLASTGFEGAWVGGLALLLLAAGGAALVVVRRRARAAAE</sequence>
<protein>
    <submittedName>
        <fullName evidence="5">LamG-like jellyroll fold domain-containing protein</fullName>
    </submittedName>
</protein>
<evidence type="ECO:0000256" key="3">
    <source>
        <dbReference type="SAM" id="SignalP"/>
    </source>
</evidence>
<keyword evidence="2" id="KW-0472">Membrane</keyword>
<accession>A0AAU7W5K9</accession>
<feature type="chain" id="PRO_5043605256" evidence="3">
    <location>
        <begin position="41"/>
        <end position="855"/>
    </location>
</feature>
<feature type="transmembrane region" description="Helical" evidence="2">
    <location>
        <begin position="826"/>
        <end position="846"/>
    </location>
</feature>
<dbReference type="PANTHER" id="PTHR43143">
    <property type="entry name" value="METALLOPHOSPHOESTERASE, CALCINEURIN SUPERFAMILY"/>
    <property type="match status" value="1"/>
</dbReference>
<dbReference type="InterPro" id="IPR029052">
    <property type="entry name" value="Metallo-depent_PP-like"/>
</dbReference>
<dbReference type="SUPFAM" id="SSF49899">
    <property type="entry name" value="Concanavalin A-like lectins/glucanases"/>
    <property type="match status" value="1"/>
</dbReference>
<gene>
    <name evidence="5" type="ORF">ABIQ69_14935</name>
</gene>
<feature type="region of interest" description="Disordered" evidence="1">
    <location>
        <begin position="781"/>
        <end position="817"/>
    </location>
</feature>
<proteinExistence type="predicted"/>
<organism evidence="5">
    <name type="scientific">Agromyces sp. G08B096</name>
    <dbReference type="NCBI Taxonomy" id="3156399"/>
    <lineage>
        <taxon>Bacteria</taxon>
        <taxon>Bacillati</taxon>
        <taxon>Actinomycetota</taxon>
        <taxon>Actinomycetes</taxon>
        <taxon>Micrococcales</taxon>
        <taxon>Microbacteriaceae</taxon>
        <taxon>Agromyces</taxon>
    </lineage>
</organism>
<dbReference type="Gene3D" id="3.60.21.10">
    <property type="match status" value="1"/>
</dbReference>
<feature type="compositionally biased region" description="Gly residues" evidence="1">
    <location>
        <begin position="788"/>
        <end position="802"/>
    </location>
</feature>
<keyword evidence="3" id="KW-0732">Signal</keyword>